<keyword evidence="3" id="KW-1185">Reference proteome</keyword>
<dbReference type="Proteomes" id="UP001058974">
    <property type="component" value="Chromosome 4"/>
</dbReference>
<dbReference type="AlphaFoldDB" id="A0A9D4XI82"/>
<evidence type="ECO:0000313" key="2">
    <source>
        <dbReference type="EMBL" id="KAI5420872.1"/>
    </source>
</evidence>
<evidence type="ECO:0000256" key="1">
    <source>
        <dbReference type="SAM" id="MobiDB-lite"/>
    </source>
</evidence>
<protein>
    <submittedName>
        <fullName evidence="2">Uncharacterized protein</fullName>
    </submittedName>
</protein>
<dbReference type="EMBL" id="JAMSHJ010000004">
    <property type="protein sequence ID" value="KAI5420872.1"/>
    <property type="molecule type" value="Genomic_DNA"/>
</dbReference>
<gene>
    <name evidence="2" type="ORF">KIW84_044636</name>
</gene>
<feature type="region of interest" description="Disordered" evidence="1">
    <location>
        <begin position="130"/>
        <end position="151"/>
    </location>
</feature>
<dbReference type="Gramene" id="Psat04G0463600-T1">
    <property type="protein sequence ID" value="KAI5420872.1"/>
    <property type="gene ID" value="KIW84_044636"/>
</dbReference>
<accession>A0A9D4XI82</accession>
<comment type="caution">
    <text evidence="2">The sequence shown here is derived from an EMBL/GenBank/DDBJ whole genome shotgun (WGS) entry which is preliminary data.</text>
</comment>
<proteinExistence type="predicted"/>
<feature type="region of interest" description="Disordered" evidence="1">
    <location>
        <begin position="242"/>
        <end position="266"/>
    </location>
</feature>
<organism evidence="2 3">
    <name type="scientific">Pisum sativum</name>
    <name type="common">Garden pea</name>
    <name type="synonym">Lathyrus oleraceus</name>
    <dbReference type="NCBI Taxonomy" id="3888"/>
    <lineage>
        <taxon>Eukaryota</taxon>
        <taxon>Viridiplantae</taxon>
        <taxon>Streptophyta</taxon>
        <taxon>Embryophyta</taxon>
        <taxon>Tracheophyta</taxon>
        <taxon>Spermatophyta</taxon>
        <taxon>Magnoliopsida</taxon>
        <taxon>eudicotyledons</taxon>
        <taxon>Gunneridae</taxon>
        <taxon>Pentapetalae</taxon>
        <taxon>rosids</taxon>
        <taxon>fabids</taxon>
        <taxon>Fabales</taxon>
        <taxon>Fabaceae</taxon>
        <taxon>Papilionoideae</taxon>
        <taxon>50 kb inversion clade</taxon>
        <taxon>NPAAA clade</taxon>
        <taxon>Hologalegina</taxon>
        <taxon>IRL clade</taxon>
        <taxon>Fabeae</taxon>
        <taxon>Lathyrus</taxon>
    </lineage>
</organism>
<reference evidence="2 3" key="1">
    <citation type="journal article" date="2022" name="Nat. Genet.">
        <title>Improved pea reference genome and pan-genome highlight genomic features and evolutionary characteristics.</title>
        <authorList>
            <person name="Yang T."/>
            <person name="Liu R."/>
            <person name="Luo Y."/>
            <person name="Hu S."/>
            <person name="Wang D."/>
            <person name="Wang C."/>
            <person name="Pandey M.K."/>
            <person name="Ge S."/>
            <person name="Xu Q."/>
            <person name="Li N."/>
            <person name="Li G."/>
            <person name="Huang Y."/>
            <person name="Saxena R.K."/>
            <person name="Ji Y."/>
            <person name="Li M."/>
            <person name="Yan X."/>
            <person name="He Y."/>
            <person name="Liu Y."/>
            <person name="Wang X."/>
            <person name="Xiang C."/>
            <person name="Varshney R.K."/>
            <person name="Ding H."/>
            <person name="Gao S."/>
            <person name="Zong X."/>
        </authorList>
    </citation>
    <scope>NUCLEOTIDE SEQUENCE [LARGE SCALE GENOMIC DNA]</scope>
    <source>
        <strain evidence="2 3">cv. Zhongwan 6</strain>
    </source>
</reference>
<evidence type="ECO:0000313" key="3">
    <source>
        <dbReference type="Proteomes" id="UP001058974"/>
    </source>
</evidence>
<sequence>MLSKTSCHVGLPSTTTNNKLSASGYSIRTVETGTAPSIITDDVPSCSTSLSTNNCARALPPATTSHTLMNTIGNDMAQSAVTILSQSSNPNMVKPVQPNYPVKLSIVYTGPTPDVMEMSAMLVKEATRDVAASKSPGDEQVSGTKEVQRVDVKDDPARYQTQQFQYKFAKPTTHIRWHEQRRKSLPSDGSIDSWKVGSSSYSTSEPVFKKTKTQRQNRNLSPLNRAIVGILAIAATTHPNPLMSATATGNSVRPSSQENLSSVETK</sequence>
<name>A0A9D4XI82_PEA</name>